<dbReference type="STRING" id="1073325.SAMN05444483_10844"/>
<dbReference type="Pfam" id="PF12833">
    <property type="entry name" value="HTH_18"/>
    <property type="match status" value="1"/>
</dbReference>
<dbReference type="PROSITE" id="PS01124">
    <property type="entry name" value="HTH_ARAC_FAMILY_2"/>
    <property type="match status" value="1"/>
</dbReference>
<dbReference type="GO" id="GO:0003700">
    <property type="term" value="F:DNA-binding transcription factor activity"/>
    <property type="evidence" value="ECO:0007669"/>
    <property type="project" value="InterPro"/>
</dbReference>
<organism evidence="5 6">
    <name type="scientific">Salegentibacter echinorum</name>
    <dbReference type="NCBI Taxonomy" id="1073325"/>
    <lineage>
        <taxon>Bacteria</taxon>
        <taxon>Pseudomonadati</taxon>
        <taxon>Bacteroidota</taxon>
        <taxon>Flavobacteriia</taxon>
        <taxon>Flavobacteriales</taxon>
        <taxon>Flavobacteriaceae</taxon>
        <taxon>Salegentibacter</taxon>
    </lineage>
</organism>
<evidence type="ECO:0000259" key="4">
    <source>
        <dbReference type="PROSITE" id="PS01124"/>
    </source>
</evidence>
<evidence type="ECO:0000313" key="5">
    <source>
        <dbReference type="EMBL" id="SHG29275.1"/>
    </source>
</evidence>
<dbReference type="PANTHER" id="PTHR43280:SF28">
    <property type="entry name" value="HTH-TYPE TRANSCRIPTIONAL ACTIVATOR RHAS"/>
    <property type="match status" value="1"/>
</dbReference>
<evidence type="ECO:0000256" key="3">
    <source>
        <dbReference type="ARBA" id="ARBA00023163"/>
    </source>
</evidence>
<dbReference type="AlphaFoldDB" id="A0A1M5ILZ5"/>
<dbReference type="GO" id="GO:0043565">
    <property type="term" value="F:sequence-specific DNA binding"/>
    <property type="evidence" value="ECO:0007669"/>
    <property type="project" value="InterPro"/>
</dbReference>
<protein>
    <submittedName>
        <fullName evidence="5">AraC-type DNA-binding protein</fullName>
    </submittedName>
</protein>
<dbReference type="PANTHER" id="PTHR43280">
    <property type="entry name" value="ARAC-FAMILY TRANSCRIPTIONAL REGULATOR"/>
    <property type="match status" value="1"/>
</dbReference>
<keyword evidence="3" id="KW-0804">Transcription</keyword>
<accession>A0A1M5ILZ5</accession>
<dbReference type="InterPro" id="IPR018060">
    <property type="entry name" value="HTH_AraC"/>
</dbReference>
<dbReference type="Proteomes" id="UP000183945">
    <property type="component" value="Unassembled WGS sequence"/>
</dbReference>
<proteinExistence type="predicted"/>
<reference evidence="6" key="1">
    <citation type="submission" date="2016-11" db="EMBL/GenBank/DDBJ databases">
        <authorList>
            <person name="Varghese N."/>
            <person name="Submissions S."/>
        </authorList>
    </citation>
    <scope>NUCLEOTIDE SEQUENCE [LARGE SCALE GENOMIC DNA]</scope>
    <source>
        <strain evidence="6">DSM 24579</strain>
    </source>
</reference>
<dbReference type="SUPFAM" id="SSF46689">
    <property type="entry name" value="Homeodomain-like"/>
    <property type="match status" value="1"/>
</dbReference>
<sequence length="178" mass="20630">MVCDRCLMSVRNIMDSLNLEYNNLSLGRLELSKPLSAANFDKLDKELQKVGFEIVAERNSRIVTTIKARIIELVYEKKDFGDKKLSEILSDALHYDYSYLTGIFTKAEGRSIQSYHNKIKAQRIKELLEYDELNISEIADKMDFGSAAYLSTFFKKETGLSPSQYKLQYWERKSLNDI</sequence>
<gene>
    <name evidence="5" type="ORF">SAMN05444483_10844</name>
</gene>
<dbReference type="InterPro" id="IPR009057">
    <property type="entry name" value="Homeodomain-like_sf"/>
</dbReference>
<feature type="domain" description="HTH araC/xylS-type" evidence="4">
    <location>
        <begin position="89"/>
        <end position="168"/>
    </location>
</feature>
<dbReference type="SMART" id="SM00342">
    <property type="entry name" value="HTH_ARAC"/>
    <property type="match status" value="1"/>
</dbReference>
<evidence type="ECO:0000313" key="6">
    <source>
        <dbReference type="Proteomes" id="UP000183945"/>
    </source>
</evidence>
<name>A0A1M5ILZ5_SALEC</name>
<keyword evidence="6" id="KW-1185">Reference proteome</keyword>
<dbReference type="Gene3D" id="1.10.10.60">
    <property type="entry name" value="Homeodomain-like"/>
    <property type="match status" value="1"/>
</dbReference>
<dbReference type="EMBL" id="FQVT01000008">
    <property type="protein sequence ID" value="SHG29275.1"/>
    <property type="molecule type" value="Genomic_DNA"/>
</dbReference>
<keyword evidence="1" id="KW-0805">Transcription regulation</keyword>
<keyword evidence="2 5" id="KW-0238">DNA-binding</keyword>
<evidence type="ECO:0000256" key="2">
    <source>
        <dbReference type="ARBA" id="ARBA00023125"/>
    </source>
</evidence>
<dbReference type="OrthoDB" id="952277at2"/>
<evidence type="ECO:0000256" key="1">
    <source>
        <dbReference type="ARBA" id="ARBA00023015"/>
    </source>
</evidence>